<keyword evidence="4" id="KW-0788">Thiol protease</keyword>
<dbReference type="PROSITE" id="PS00139">
    <property type="entry name" value="THIOL_PROTEASE_CYS"/>
    <property type="match status" value="1"/>
</dbReference>
<feature type="domain" description="Calpain catalytic" evidence="8">
    <location>
        <begin position="139"/>
        <end position="370"/>
    </location>
</feature>
<evidence type="ECO:0000256" key="7">
    <source>
        <dbReference type="SAM" id="MobiDB-lite"/>
    </source>
</evidence>
<evidence type="ECO:0000256" key="1">
    <source>
        <dbReference type="ARBA" id="ARBA00007623"/>
    </source>
</evidence>
<dbReference type="GO" id="GO:0006508">
    <property type="term" value="P:proteolysis"/>
    <property type="evidence" value="ECO:0007669"/>
    <property type="project" value="UniProtKB-KW"/>
</dbReference>
<dbReference type="PANTHER" id="PTHR10183">
    <property type="entry name" value="CALPAIN"/>
    <property type="match status" value="1"/>
</dbReference>
<dbReference type="PANTHER" id="PTHR10183:SF379">
    <property type="entry name" value="CALPAIN-5"/>
    <property type="match status" value="1"/>
</dbReference>
<evidence type="ECO:0000259" key="8">
    <source>
        <dbReference type="PROSITE" id="PS50203"/>
    </source>
</evidence>
<dbReference type="InterPro" id="IPR001300">
    <property type="entry name" value="Peptidase_C2_calpain_cat"/>
</dbReference>
<comment type="caution">
    <text evidence="6">Lacks conserved residue(s) required for the propagation of feature annotation.</text>
</comment>
<proteinExistence type="inferred from homology"/>
<evidence type="ECO:0000313" key="10">
    <source>
        <dbReference type="Proteomes" id="UP001161017"/>
    </source>
</evidence>
<comment type="caution">
    <text evidence="9">The sequence shown here is derived from an EMBL/GenBank/DDBJ whole genome shotgun (WGS) entry which is preliminary data.</text>
</comment>
<dbReference type="AlphaFoldDB" id="A0AA43TQ05"/>
<accession>A0AA43TQ05</accession>
<evidence type="ECO:0000256" key="3">
    <source>
        <dbReference type="ARBA" id="ARBA00022801"/>
    </source>
</evidence>
<dbReference type="Pfam" id="PF00648">
    <property type="entry name" value="Peptidase_C2"/>
    <property type="match status" value="1"/>
</dbReference>
<sequence>MQNVAVAQKTPKPRKKDDPNRHPQDIIDEFWKKITTQNPGKPFTVLPENQYSKRAAQDSPRKAAASQNAATSYDRAAGECKAKVEKIAKSCRSRNQKYTDPHFDMGLDLQERTTKDTLTTLEPVDKKDSIDNSAPKSVKRVEDIFVEPHFWGDSTTTDDVCQGTLGNCWFMSALSTLCNNKAFLEKVCVARDEKVGVYGFVFFRDGEWISEVIDDKLYLSKPDWHDTDRECYDWLEVKMKHPEKEYRKVMQTGSKALYFAKCKDQNTTWLPLLEKAYAKAHGDYGALCGGQAGEALEDLTGGIPSHLCPTDVLDKNRFWVEELMNANKTFLFALSQLTGIHEERNGIYNGHCYSIMEARELDNFRLLKIRYENVPK</sequence>
<name>A0AA43TQ05_9LECA</name>
<dbReference type="SMART" id="SM00230">
    <property type="entry name" value="CysPc"/>
    <property type="match status" value="1"/>
</dbReference>
<feature type="region of interest" description="Disordered" evidence="7">
    <location>
        <begin position="1"/>
        <end position="25"/>
    </location>
</feature>
<dbReference type="InterPro" id="IPR038765">
    <property type="entry name" value="Papain-like_cys_pep_sf"/>
</dbReference>
<keyword evidence="10" id="KW-1185">Reference proteome</keyword>
<dbReference type="InterPro" id="IPR000169">
    <property type="entry name" value="Pept_cys_AS"/>
</dbReference>
<evidence type="ECO:0000256" key="5">
    <source>
        <dbReference type="PIRSR" id="PIRSR622684-1"/>
    </source>
</evidence>
<dbReference type="PROSITE" id="PS50203">
    <property type="entry name" value="CALPAIN_CAT"/>
    <property type="match status" value="1"/>
</dbReference>
<evidence type="ECO:0000256" key="6">
    <source>
        <dbReference type="PROSITE-ProRule" id="PRU00239"/>
    </source>
</evidence>
<protein>
    <recommendedName>
        <fullName evidence="8">Calpain catalytic domain-containing protein</fullName>
    </recommendedName>
</protein>
<keyword evidence="3" id="KW-0378">Hydrolase</keyword>
<feature type="region of interest" description="Disordered" evidence="7">
    <location>
        <begin position="37"/>
        <end position="70"/>
    </location>
</feature>
<keyword evidence="2" id="KW-0645">Protease</keyword>
<dbReference type="Proteomes" id="UP001161017">
    <property type="component" value="Unassembled WGS sequence"/>
</dbReference>
<dbReference type="EMBL" id="JAPUFD010000004">
    <property type="protein sequence ID" value="MDI1487081.1"/>
    <property type="molecule type" value="Genomic_DNA"/>
</dbReference>
<reference evidence="9" key="1">
    <citation type="journal article" date="2023" name="Genome Biol. Evol.">
        <title>First Whole Genome Sequence and Flow Cytometry Genome Size Data for the Lichen-Forming Fungus Ramalina farinacea (Ascomycota).</title>
        <authorList>
            <person name="Llewellyn T."/>
            <person name="Mian S."/>
            <person name="Hill R."/>
            <person name="Leitch I.J."/>
            <person name="Gaya E."/>
        </authorList>
    </citation>
    <scope>NUCLEOTIDE SEQUENCE</scope>
    <source>
        <strain evidence="9">LIQ254RAFAR</strain>
    </source>
</reference>
<feature type="compositionally biased region" description="Basic and acidic residues" evidence="7">
    <location>
        <begin position="15"/>
        <end position="25"/>
    </location>
</feature>
<feature type="active site" evidence="5">
    <location>
        <position position="168"/>
    </location>
</feature>
<gene>
    <name evidence="9" type="ORF">OHK93_006344</name>
</gene>
<dbReference type="InterPro" id="IPR022684">
    <property type="entry name" value="Calpain_cysteine_protease"/>
</dbReference>
<organism evidence="9 10">
    <name type="scientific">Ramalina farinacea</name>
    <dbReference type="NCBI Taxonomy" id="258253"/>
    <lineage>
        <taxon>Eukaryota</taxon>
        <taxon>Fungi</taxon>
        <taxon>Dikarya</taxon>
        <taxon>Ascomycota</taxon>
        <taxon>Pezizomycotina</taxon>
        <taxon>Lecanoromycetes</taxon>
        <taxon>OSLEUM clade</taxon>
        <taxon>Lecanoromycetidae</taxon>
        <taxon>Lecanorales</taxon>
        <taxon>Lecanorineae</taxon>
        <taxon>Ramalinaceae</taxon>
        <taxon>Ramalina</taxon>
    </lineage>
</organism>
<comment type="similarity">
    <text evidence="1">Belongs to the peptidase C2 family.</text>
</comment>
<dbReference type="SUPFAM" id="SSF54001">
    <property type="entry name" value="Cysteine proteinases"/>
    <property type="match status" value="1"/>
</dbReference>
<dbReference type="GO" id="GO:0004198">
    <property type="term" value="F:calcium-dependent cysteine-type endopeptidase activity"/>
    <property type="evidence" value="ECO:0007669"/>
    <property type="project" value="InterPro"/>
</dbReference>
<evidence type="ECO:0000313" key="9">
    <source>
        <dbReference type="EMBL" id="MDI1487081.1"/>
    </source>
</evidence>
<evidence type="ECO:0000256" key="2">
    <source>
        <dbReference type="ARBA" id="ARBA00022670"/>
    </source>
</evidence>
<evidence type="ECO:0000256" key="4">
    <source>
        <dbReference type="ARBA" id="ARBA00022807"/>
    </source>
</evidence>